<proteinExistence type="predicted"/>
<dbReference type="InterPro" id="IPR040256">
    <property type="entry name" value="At4g02000-like"/>
</dbReference>
<dbReference type="InterPro" id="IPR025558">
    <property type="entry name" value="DUF4283"/>
</dbReference>
<reference evidence="3" key="2">
    <citation type="journal article" date="2024" name="Plant">
        <title>Genomic evolution and insights into agronomic trait innovations of Sesamum species.</title>
        <authorList>
            <person name="Miao H."/>
            <person name="Wang L."/>
            <person name="Qu L."/>
            <person name="Liu H."/>
            <person name="Sun Y."/>
            <person name="Le M."/>
            <person name="Wang Q."/>
            <person name="Wei S."/>
            <person name="Zheng Y."/>
            <person name="Lin W."/>
            <person name="Duan Y."/>
            <person name="Cao H."/>
            <person name="Xiong S."/>
            <person name="Wang X."/>
            <person name="Wei L."/>
            <person name="Li C."/>
            <person name="Ma Q."/>
            <person name="Ju M."/>
            <person name="Zhao R."/>
            <person name="Li G."/>
            <person name="Mu C."/>
            <person name="Tian Q."/>
            <person name="Mei H."/>
            <person name="Zhang T."/>
            <person name="Gao T."/>
            <person name="Zhang H."/>
        </authorList>
    </citation>
    <scope>NUCLEOTIDE SEQUENCE</scope>
    <source>
        <strain evidence="3">G02</strain>
    </source>
</reference>
<evidence type="ECO:0000313" key="3">
    <source>
        <dbReference type="EMBL" id="KAL0284283.1"/>
    </source>
</evidence>
<accession>A0AAW2ISC9</accession>
<evidence type="ECO:0000259" key="2">
    <source>
        <dbReference type="Pfam" id="PF14111"/>
    </source>
</evidence>
<feature type="compositionally biased region" description="Polar residues" evidence="1">
    <location>
        <begin position="22"/>
        <end position="41"/>
    </location>
</feature>
<feature type="region of interest" description="Disordered" evidence="1">
    <location>
        <begin position="22"/>
        <end position="50"/>
    </location>
</feature>
<dbReference type="PANTHER" id="PTHR31286">
    <property type="entry name" value="GLYCINE-RICH CELL WALL STRUCTURAL PROTEIN 1.8-LIKE"/>
    <property type="match status" value="1"/>
</dbReference>
<name>A0AAW2ISC9_SESRA</name>
<protein>
    <recommendedName>
        <fullName evidence="2">DUF4283 domain-containing protein</fullName>
    </recommendedName>
</protein>
<dbReference type="Pfam" id="PF14111">
    <property type="entry name" value="DUF4283"/>
    <property type="match status" value="1"/>
</dbReference>
<organism evidence="3">
    <name type="scientific">Sesamum radiatum</name>
    <name type="common">Black benniseed</name>
    <dbReference type="NCBI Taxonomy" id="300843"/>
    <lineage>
        <taxon>Eukaryota</taxon>
        <taxon>Viridiplantae</taxon>
        <taxon>Streptophyta</taxon>
        <taxon>Embryophyta</taxon>
        <taxon>Tracheophyta</taxon>
        <taxon>Spermatophyta</taxon>
        <taxon>Magnoliopsida</taxon>
        <taxon>eudicotyledons</taxon>
        <taxon>Gunneridae</taxon>
        <taxon>Pentapetalae</taxon>
        <taxon>asterids</taxon>
        <taxon>lamiids</taxon>
        <taxon>Lamiales</taxon>
        <taxon>Pedaliaceae</taxon>
        <taxon>Sesamum</taxon>
    </lineage>
</organism>
<comment type="caution">
    <text evidence="3">The sequence shown here is derived from an EMBL/GenBank/DDBJ whole genome shotgun (WGS) entry which is preliminary data.</text>
</comment>
<reference evidence="3" key="1">
    <citation type="submission" date="2020-06" db="EMBL/GenBank/DDBJ databases">
        <authorList>
            <person name="Li T."/>
            <person name="Hu X."/>
            <person name="Zhang T."/>
            <person name="Song X."/>
            <person name="Zhang H."/>
            <person name="Dai N."/>
            <person name="Sheng W."/>
            <person name="Hou X."/>
            <person name="Wei L."/>
        </authorList>
    </citation>
    <scope>NUCLEOTIDE SEQUENCE</scope>
    <source>
        <strain evidence="3">G02</strain>
        <tissue evidence="3">Leaf</tissue>
    </source>
</reference>
<dbReference type="EMBL" id="JACGWJ010001159">
    <property type="protein sequence ID" value="KAL0284283.1"/>
    <property type="molecule type" value="Genomic_DNA"/>
</dbReference>
<dbReference type="PANTHER" id="PTHR31286:SF179">
    <property type="entry name" value="RNASE H TYPE-1 DOMAIN-CONTAINING PROTEIN"/>
    <property type="match status" value="1"/>
</dbReference>
<sequence>MPTGSLVANSAEPLTMNSAESTQDLPHVHQTQSVKQNSSHTTPEKSFAEAVSNATANRNIHHQPPDLRKFFLADHIPQPIGVKSLIGGRPTLSFTDAETEELAAPYRFSLVGKFSHGAPPYSQMHQLIARLGIQGAFTVSMINSKHTLISLTSESDYSRLWLRRIWFLQGFPMRVFKWTPTFTPTQESSVVPIWVSFPELPAHLFRKDALFSIASMIGSPLQVDDLTLNKSKLSLARVCVEIDLLKPLNEELDLLVNGVTIVQKIVFEQLPEYCTLCKHVGHKASNCFSKGNASKPPSRSNFYSRQQKVAGIGKKQTRDIGKKVLEPIEQAERNKASSTIEKAECSKASQVCEASENTKHHSASQGKNVNPVHDKIAPASVSDCNAHTVVCNLRNEGIADHDVPLSPNPNVQNCNDAEEGEFIDNPKEDVHLSEDSEGEISQTETGLGGRKKNSANQLDVVSYIPYQNCIKIKDPACTLNINRIDTESGKKLLQELSPVSESSLLSSDQKMNALHRRSKSGGSKAQIFKLSKPARLSKKVTFLTKDKSDEPDSSSSLSS</sequence>
<dbReference type="AlphaFoldDB" id="A0AAW2ISC9"/>
<feature type="region of interest" description="Disordered" evidence="1">
    <location>
        <begin position="431"/>
        <end position="451"/>
    </location>
</feature>
<gene>
    <name evidence="3" type="ORF">Sradi_7203400</name>
</gene>
<evidence type="ECO:0000256" key="1">
    <source>
        <dbReference type="SAM" id="MobiDB-lite"/>
    </source>
</evidence>
<feature type="region of interest" description="Disordered" evidence="1">
    <location>
        <begin position="500"/>
        <end position="530"/>
    </location>
</feature>
<feature type="domain" description="DUF4283" evidence="2">
    <location>
        <begin position="107"/>
        <end position="186"/>
    </location>
</feature>